<proteinExistence type="predicted"/>
<dbReference type="AlphaFoldDB" id="A0A2U1STK3"/>
<protein>
    <submittedName>
        <fullName evidence="1">Uncharacterized protein</fullName>
    </submittedName>
</protein>
<dbReference type="EMBL" id="PUIV01000005">
    <property type="protein sequence ID" value="PWB94944.1"/>
    <property type="molecule type" value="Genomic_DNA"/>
</dbReference>
<evidence type="ECO:0000313" key="1">
    <source>
        <dbReference type="EMBL" id="PWB94944.1"/>
    </source>
</evidence>
<dbReference type="Proteomes" id="UP000245137">
    <property type="component" value="Unassembled WGS sequence"/>
</dbReference>
<comment type="caution">
    <text evidence="1">The sequence shown here is derived from an EMBL/GenBank/DDBJ whole genome shotgun (WGS) entry which is preliminary data.</text>
</comment>
<organism evidence="1 2">
    <name type="scientific">Methylosinus sporium</name>
    <dbReference type="NCBI Taxonomy" id="428"/>
    <lineage>
        <taxon>Bacteria</taxon>
        <taxon>Pseudomonadati</taxon>
        <taxon>Pseudomonadota</taxon>
        <taxon>Alphaproteobacteria</taxon>
        <taxon>Hyphomicrobiales</taxon>
        <taxon>Methylocystaceae</taxon>
        <taxon>Methylosinus</taxon>
    </lineage>
</organism>
<gene>
    <name evidence="1" type="ORF">C5689_05750</name>
</gene>
<name>A0A2U1STK3_METSR</name>
<evidence type="ECO:0000313" key="2">
    <source>
        <dbReference type="Proteomes" id="UP000245137"/>
    </source>
</evidence>
<reference evidence="1 2" key="1">
    <citation type="journal article" date="2018" name="Appl. Microbiol. Biotechnol.">
        <title>Co-cultivation of the strictly anaerobic methanogen Methanosarcina barkeri with aerobic methanotrophs in an oxygen-limited membrane bioreactor.</title>
        <authorList>
            <person name="In 't Zandt M.H."/>
            <person name="van den Bosch T.J.M."/>
            <person name="Rijkers R."/>
            <person name="van Kessel M.A.H.J."/>
            <person name="Jetten M.S.M."/>
            <person name="Welte C.U."/>
        </authorList>
    </citation>
    <scope>NUCLEOTIDE SEQUENCE [LARGE SCALE GENOMIC DNA]</scope>
    <source>
        <strain evidence="1 2">DSM 17706</strain>
    </source>
</reference>
<keyword evidence="2" id="KW-1185">Reference proteome</keyword>
<sequence length="80" mass="8383">MKSTCVVFTPALKVCAADHVCGWPNCATKKAVVATFVELSEVNGVGAVGDCENALAPPHVVARVFVQIPFAHELENCVGD</sequence>
<accession>A0A2U1STK3</accession>